<dbReference type="PANTHER" id="PTHR48078:SF6">
    <property type="entry name" value="L-THREONINE DEHYDRATASE CATABOLIC TDCB"/>
    <property type="match status" value="1"/>
</dbReference>
<proteinExistence type="inferred from homology"/>
<evidence type="ECO:0000256" key="4">
    <source>
        <dbReference type="ARBA" id="ARBA00023239"/>
    </source>
</evidence>
<comment type="similarity">
    <text evidence="2">Belongs to the serine/threonine dehydratase family.</text>
</comment>
<dbReference type="CDD" id="cd01562">
    <property type="entry name" value="Thr-dehyd"/>
    <property type="match status" value="1"/>
</dbReference>
<accession>C6XKH2</accession>
<dbReference type="InterPro" id="IPR005789">
    <property type="entry name" value="Thr_deHydtase_catblc"/>
</dbReference>
<dbReference type="SUPFAM" id="SSF55021">
    <property type="entry name" value="ACT-like"/>
    <property type="match status" value="1"/>
</dbReference>
<dbReference type="GO" id="GO:0009097">
    <property type="term" value="P:isoleucine biosynthetic process"/>
    <property type="evidence" value="ECO:0007669"/>
    <property type="project" value="TreeGrafter"/>
</dbReference>
<dbReference type="GO" id="GO:0006567">
    <property type="term" value="P:L-threonine catabolic process"/>
    <property type="evidence" value="ECO:0007669"/>
    <property type="project" value="InterPro"/>
</dbReference>
<dbReference type="NCBIfam" id="NF005600">
    <property type="entry name" value="PRK07334.1"/>
    <property type="match status" value="1"/>
</dbReference>
<evidence type="ECO:0000313" key="7">
    <source>
        <dbReference type="EMBL" id="ACT57770.1"/>
    </source>
</evidence>
<dbReference type="STRING" id="582402.Hbal_0068"/>
<dbReference type="EMBL" id="CP001678">
    <property type="protein sequence ID" value="ACT57770.1"/>
    <property type="molecule type" value="Genomic_DNA"/>
</dbReference>
<dbReference type="PROSITE" id="PS51671">
    <property type="entry name" value="ACT"/>
    <property type="match status" value="1"/>
</dbReference>
<dbReference type="PANTHER" id="PTHR48078">
    <property type="entry name" value="THREONINE DEHYDRATASE, MITOCHONDRIAL-RELATED"/>
    <property type="match status" value="1"/>
</dbReference>
<dbReference type="NCBIfam" id="TIGR01127">
    <property type="entry name" value="ilvA_1Cterm"/>
    <property type="match status" value="1"/>
</dbReference>
<keyword evidence="3" id="KW-0663">Pyridoxal phosphate</keyword>
<reference evidence="8" key="1">
    <citation type="journal article" date="2011" name="J. Bacteriol.">
        <title>Genome sequences of eight morphologically diverse alphaproteobacteria.</title>
        <authorList>
            <consortium name="US DOE Joint Genome Institute"/>
            <person name="Brown P.J."/>
            <person name="Kysela D.T."/>
            <person name="Buechlein A."/>
            <person name="Hemmerich C."/>
            <person name="Brun Y.V."/>
        </authorList>
    </citation>
    <scope>NUCLEOTIDE SEQUENCE [LARGE SCALE GENOMIC DNA]</scope>
    <source>
        <strain evidence="8">ATCC 49814 / DSM 5838 / IFAM 1418</strain>
    </source>
</reference>
<keyword evidence="4" id="KW-0456">Lyase</keyword>
<evidence type="ECO:0000256" key="5">
    <source>
        <dbReference type="ARBA" id="ARBA00049406"/>
    </source>
</evidence>
<dbReference type="Proteomes" id="UP000002745">
    <property type="component" value="Chromosome"/>
</dbReference>
<dbReference type="InterPro" id="IPR044561">
    <property type="entry name" value="ACT_ThrD-II-like"/>
</dbReference>
<evidence type="ECO:0000256" key="1">
    <source>
        <dbReference type="ARBA" id="ARBA00001933"/>
    </source>
</evidence>
<name>C6XKH2_HIRBI</name>
<dbReference type="HOGENOM" id="CLU_021152_4_1_5"/>
<evidence type="ECO:0000313" key="8">
    <source>
        <dbReference type="Proteomes" id="UP000002745"/>
    </source>
</evidence>
<dbReference type="RefSeq" id="WP_012777928.1">
    <property type="nucleotide sequence ID" value="NC_012982.1"/>
</dbReference>
<keyword evidence="8" id="KW-1185">Reference proteome</keyword>
<dbReference type="SUPFAM" id="SSF53686">
    <property type="entry name" value="Tryptophan synthase beta subunit-like PLP-dependent enzymes"/>
    <property type="match status" value="1"/>
</dbReference>
<sequence>MTDAKTISYEDILAAAKELEGELERTPMRKSRTLSEITGAEIWIKFENLQFTAAFKERGALNKLKSLTEAEKKAGVVAMSAGNHAQGVAYHAARLGIPATIVMPKSTPFVKVEHTRNYGARVILHGEMLTESDAYARELEAKEGLTFIHPYDDAKVVAGQGTIALEMLEDQPDLEYLVVPVGGGGLIGGMTVAAKHINPDIHIVGVEPSMYPSLTAEMRNEEAQVGGATIAEGIAVKKVGEIGAAICREMMDEVLLVEEEHLERAITLLATVEKTVAEGAGAAGLAALLAYPQKFSGRRVGLVVCGGNIDTRLLASVLTRSLVREKRLASIRMVGGDNPGLLADVSRIIGEGGANIIEVAHNRIALDVPAKGAEFDILIETRDAQHTQDIVDALSRAGFPPRSQD</sequence>
<dbReference type="KEGG" id="hba:Hbal_0068"/>
<evidence type="ECO:0000256" key="2">
    <source>
        <dbReference type="ARBA" id="ARBA00010869"/>
    </source>
</evidence>
<dbReference type="Gene3D" id="3.30.70.260">
    <property type="match status" value="1"/>
</dbReference>
<evidence type="ECO:0000256" key="3">
    <source>
        <dbReference type="ARBA" id="ARBA00022898"/>
    </source>
</evidence>
<dbReference type="FunFam" id="3.40.50.1100:FF:000005">
    <property type="entry name" value="Threonine dehydratase catabolic"/>
    <property type="match status" value="1"/>
</dbReference>
<organism evidence="7 8">
    <name type="scientific">Hirschia baltica (strain ATCC 49814 / DSM 5838 / IFAM 1418)</name>
    <dbReference type="NCBI Taxonomy" id="582402"/>
    <lineage>
        <taxon>Bacteria</taxon>
        <taxon>Pseudomonadati</taxon>
        <taxon>Pseudomonadota</taxon>
        <taxon>Alphaproteobacteria</taxon>
        <taxon>Hyphomonadales</taxon>
        <taxon>Hyphomonadaceae</taxon>
        <taxon>Hirschia</taxon>
    </lineage>
</organism>
<dbReference type="Pfam" id="PF00291">
    <property type="entry name" value="PALP"/>
    <property type="match status" value="1"/>
</dbReference>
<dbReference type="InterPro" id="IPR001926">
    <property type="entry name" value="TrpB-like_PALP"/>
</dbReference>
<gene>
    <name evidence="7" type="ordered locus">Hbal_0068</name>
</gene>
<dbReference type="CDD" id="cd04886">
    <property type="entry name" value="ACT_ThrD-II-like"/>
    <property type="match status" value="1"/>
</dbReference>
<dbReference type="eggNOG" id="COG1171">
    <property type="taxonomic scope" value="Bacteria"/>
</dbReference>
<evidence type="ECO:0000259" key="6">
    <source>
        <dbReference type="PROSITE" id="PS51671"/>
    </source>
</evidence>
<dbReference type="InterPro" id="IPR036052">
    <property type="entry name" value="TrpB-like_PALP_sf"/>
</dbReference>
<dbReference type="InterPro" id="IPR050147">
    <property type="entry name" value="Ser/Thr_Dehydratase"/>
</dbReference>
<dbReference type="Gene3D" id="3.40.50.1100">
    <property type="match status" value="2"/>
</dbReference>
<dbReference type="InterPro" id="IPR002912">
    <property type="entry name" value="ACT_dom"/>
</dbReference>
<feature type="domain" description="ACT" evidence="6">
    <location>
        <begin position="330"/>
        <end position="405"/>
    </location>
</feature>
<dbReference type="GO" id="GO:0004794">
    <property type="term" value="F:threonine deaminase activity"/>
    <property type="evidence" value="ECO:0007669"/>
    <property type="project" value="InterPro"/>
</dbReference>
<dbReference type="AlphaFoldDB" id="C6XKH2"/>
<dbReference type="GO" id="GO:0006565">
    <property type="term" value="P:L-serine catabolic process"/>
    <property type="evidence" value="ECO:0007669"/>
    <property type="project" value="TreeGrafter"/>
</dbReference>
<dbReference type="Pfam" id="PF13291">
    <property type="entry name" value="ACT_4"/>
    <property type="match status" value="1"/>
</dbReference>
<dbReference type="GO" id="GO:0003941">
    <property type="term" value="F:L-serine ammonia-lyase activity"/>
    <property type="evidence" value="ECO:0007669"/>
    <property type="project" value="UniProtKB-EC"/>
</dbReference>
<protein>
    <submittedName>
        <fullName evidence="7">Threonine dehydratase</fullName>
    </submittedName>
</protein>
<dbReference type="InterPro" id="IPR045865">
    <property type="entry name" value="ACT-like_dom_sf"/>
</dbReference>
<comment type="catalytic activity">
    <reaction evidence="5">
        <text>L-serine = pyruvate + NH4(+)</text>
        <dbReference type="Rhea" id="RHEA:19169"/>
        <dbReference type="ChEBI" id="CHEBI:15361"/>
        <dbReference type="ChEBI" id="CHEBI:28938"/>
        <dbReference type="ChEBI" id="CHEBI:33384"/>
        <dbReference type="EC" id="4.3.1.17"/>
    </reaction>
</comment>
<comment type="cofactor">
    <cofactor evidence="1">
        <name>pyridoxal 5'-phosphate</name>
        <dbReference type="ChEBI" id="CHEBI:597326"/>
    </cofactor>
</comment>